<organism evidence="2 3">
    <name type="scientific">Lacibacter luteus</name>
    <dbReference type="NCBI Taxonomy" id="2508719"/>
    <lineage>
        <taxon>Bacteria</taxon>
        <taxon>Pseudomonadati</taxon>
        <taxon>Bacteroidota</taxon>
        <taxon>Chitinophagia</taxon>
        <taxon>Chitinophagales</taxon>
        <taxon>Chitinophagaceae</taxon>
        <taxon>Lacibacter</taxon>
    </lineage>
</organism>
<feature type="region of interest" description="Disordered" evidence="1">
    <location>
        <begin position="28"/>
        <end position="56"/>
    </location>
</feature>
<dbReference type="RefSeq" id="WP_129130051.1">
    <property type="nucleotide sequence ID" value="NZ_SDHW01000001.1"/>
</dbReference>
<reference evidence="2 3" key="1">
    <citation type="submission" date="2019-01" db="EMBL/GenBank/DDBJ databases">
        <title>Lacibacter sp. strain TTM-7.</title>
        <authorList>
            <person name="Chen W.-M."/>
        </authorList>
    </citation>
    <scope>NUCLEOTIDE SEQUENCE [LARGE SCALE GENOMIC DNA]</scope>
    <source>
        <strain evidence="2 3">TTM-7</strain>
    </source>
</reference>
<comment type="caution">
    <text evidence="2">The sequence shown here is derived from an EMBL/GenBank/DDBJ whole genome shotgun (WGS) entry which is preliminary data.</text>
</comment>
<dbReference type="Pfam" id="PF14076">
    <property type="entry name" value="DUF4258"/>
    <property type="match status" value="1"/>
</dbReference>
<keyword evidence="3" id="KW-1185">Reference proteome</keyword>
<proteinExistence type="predicted"/>
<dbReference type="InterPro" id="IPR025354">
    <property type="entry name" value="DUF4258"/>
</dbReference>
<evidence type="ECO:0000256" key="1">
    <source>
        <dbReference type="SAM" id="MobiDB-lite"/>
    </source>
</evidence>
<sequence length="153" mass="17845">MKKALPYLLLILLLIAAVFIRRCNSKDQLTDNDKRKPRTEDVRDNDNKTDNQKTNNLDAFRDPSSDYYFTKHARCRMKCRHITQEEVKEIVQKAEVNYKKSELDAAQGPKYALEGVTSRDNQHVRIIVAPKQRHLTIVTVIDLENEWDCPSCK</sequence>
<evidence type="ECO:0000313" key="3">
    <source>
        <dbReference type="Proteomes" id="UP000290204"/>
    </source>
</evidence>
<dbReference type="Proteomes" id="UP000290204">
    <property type="component" value="Unassembled WGS sequence"/>
</dbReference>
<dbReference type="EMBL" id="SDHW01000001">
    <property type="protein sequence ID" value="RXK62680.1"/>
    <property type="molecule type" value="Genomic_DNA"/>
</dbReference>
<protein>
    <submittedName>
        <fullName evidence="2">DUF4258 domain-containing protein</fullName>
    </submittedName>
</protein>
<name>A0A4Q1CNM5_9BACT</name>
<dbReference type="OrthoDB" id="669525at2"/>
<dbReference type="AlphaFoldDB" id="A0A4Q1CNM5"/>
<evidence type="ECO:0000313" key="2">
    <source>
        <dbReference type="EMBL" id="RXK62680.1"/>
    </source>
</evidence>
<feature type="compositionally biased region" description="Basic and acidic residues" evidence="1">
    <location>
        <begin position="28"/>
        <end position="51"/>
    </location>
</feature>
<accession>A0A4Q1CNM5</accession>
<gene>
    <name evidence="2" type="ORF">ESA94_06695</name>
</gene>